<dbReference type="InterPro" id="IPR050833">
    <property type="entry name" value="Poly_Biosynth_Transport"/>
</dbReference>
<feature type="transmembrane region" description="Helical" evidence="7">
    <location>
        <begin position="213"/>
        <end position="239"/>
    </location>
</feature>
<accession>A0A6N3HND4</accession>
<feature type="transmembrane region" description="Helical" evidence="7">
    <location>
        <begin position="82"/>
        <end position="105"/>
    </location>
</feature>
<sequence length="482" mass="54927">MAEQTLKEKTAKGLFWGGLSNGTQQVLNAIFGVFLARLLSPDDYGLIGMLGIFMGVASVLQDSGFSIALINRQEVRHEDYNSVFWFSFTVGIICYIILFFSAPLIADFYEQPELTNLSRILFLWLLISSTSIAHSAMLTKKLMIKERMKIEVSALFISGTIGVILAFRGFAYWGIAIQTVSHAFVGSSLRWYYVKWRPTFTFDFKPLKAMYSFGIKVFFTSIFGQINANIFSILLGRFYKPDQVGYFTQGNKWMTMGSSFIGSMVGNVSLPVLSEVILDAERQRQIFRKMLRFTSFISFPAMFGLAFVAPEFIMITVSDKWLPCVPIMQLLCVWGAVIPISSLYTHVLLSRGKSDIYMYSTITLGLVQLIIISSMLSMGIFYMVMAFVVVNLLWMFVWHYFVNKCIRISLIDVLRDILPYCVIVIFVLVVTSIFTIWISNPYILFVLKILLVTILYSTCMYVLKSTIFREVIEYLLVSISPK</sequence>
<feature type="transmembrane region" description="Helical" evidence="7">
    <location>
        <begin position="150"/>
        <end position="167"/>
    </location>
</feature>
<dbReference type="AlphaFoldDB" id="A0A6N3HND4"/>
<dbReference type="Pfam" id="PF13440">
    <property type="entry name" value="Polysacc_synt_3"/>
    <property type="match status" value="1"/>
</dbReference>
<proteinExistence type="inferred from homology"/>
<evidence type="ECO:0000256" key="5">
    <source>
        <dbReference type="ARBA" id="ARBA00022989"/>
    </source>
</evidence>
<dbReference type="GO" id="GO:0005886">
    <property type="term" value="C:plasma membrane"/>
    <property type="evidence" value="ECO:0007669"/>
    <property type="project" value="UniProtKB-SubCell"/>
</dbReference>
<organism evidence="8">
    <name type="scientific">Parabacteroides merdae</name>
    <dbReference type="NCBI Taxonomy" id="46503"/>
    <lineage>
        <taxon>Bacteria</taxon>
        <taxon>Pseudomonadati</taxon>
        <taxon>Bacteroidota</taxon>
        <taxon>Bacteroidia</taxon>
        <taxon>Bacteroidales</taxon>
        <taxon>Tannerellaceae</taxon>
        <taxon>Parabacteroides</taxon>
    </lineage>
</organism>
<evidence type="ECO:0000256" key="4">
    <source>
        <dbReference type="ARBA" id="ARBA00022692"/>
    </source>
</evidence>
<comment type="similarity">
    <text evidence="2">Belongs to the polysaccharide synthase family.</text>
</comment>
<keyword evidence="3" id="KW-1003">Cell membrane</keyword>
<evidence type="ECO:0000256" key="1">
    <source>
        <dbReference type="ARBA" id="ARBA00004651"/>
    </source>
</evidence>
<evidence type="ECO:0000256" key="3">
    <source>
        <dbReference type="ARBA" id="ARBA00022475"/>
    </source>
</evidence>
<comment type="subcellular location">
    <subcellularLocation>
        <location evidence="1">Cell membrane</location>
        <topology evidence="1">Multi-pass membrane protein</topology>
    </subcellularLocation>
</comment>
<dbReference type="CDD" id="cd13127">
    <property type="entry name" value="MATE_tuaB_like"/>
    <property type="match status" value="1"/>
</dbReference>
<keyword evidence="4 7" id="KW-0812">Transmembrane</keyword>
<gene>
    <name evidence="8" type="primary">tuaB</name>
    <name evidence="8" type="ORF">PMLFYP103_03940</name>
</gene>
<dbReference type="PANTHER" id="PTHR30250">
    <property type="entry name" value="PST FAMILY PREDICTED COLANIC ACID TRANSPORTER"/>
    <property type="match status" value="1"/>
</dbReference>
<dbReference type="PANTHER" id="PTHR30250:SF10">
    <property type="entry name" value="LIPOPOLYSACCHARIDE BIOSYNTHESIS PROTEIN WZXC"/>
    <property type="match status" value="1"/>
</dbReference>
<name>A0A6N3HND4_9BACT</name>
<feature type="transmembrane region" description="Helical" evidence="7">
    <location>
        <begin position="173"/>
        <end position="193"/>
    </location>
</feature>
<feature type="transmembrane region" description="Helical" evidence="7">
    <location>
        <begin position="380"/>
        <end position="401"/>
    </location>
</feature>
<feature type="transmembrane region" description="Helical" evidence="7">
    <location>
        <begin position="442"/>
        <end position="463"/>
    </location>
</feature>
<feature type="transmembrane region" description="Helical" evidence="7">
    <location>
        <begin position="259"/>
        <end position="278"/>
    </location>
</feature>
<evidence type="ECO:0000256" key="7">
    <source>
        <dbReference type="SAM" id="Phobius"/>
    </source>
</evidence>
<evidence type="ECO:0000256" key="2">
    <source>
        <dbReference type="ARBA" id="ARBA00007430"/>
    </source>
</evidence>
<feature type="transmembrane region" description="Helical" evidence="7">
    <location>
        <begin position="327"/>
        <end position="349"/>
    </location>
</feature>
<evidence type="ECO:0000256" key="6">
    <source>
        <dbReference type="ARBA" id="ARBA00023136"/>
    </source>
</evidence>
<dbReference type="RefSeq" id="WP_055284892.1">
    <property type="nucleotide sequence ID" value="NZ_BAABZJ010000001.1"/>
</dbReference>
<feature type="transmembrane region" description="Helical" evidence="7">
    <location>
        <begin position="413"/>
        <end position="436"/>
    </location>
</feature>
<reference evidence="8" key="1">
    <citation type="submission" date="2019-11" db="EMBL/GenBank/DDBJ databases">
        <authorList>
            <person name="Feng L."/>
        </authorList>
    </citation>
    <scope>NUCLEOTIDE SEQUENCE</scope>
    <source>
        <strain evidence="8">PmerdaeLFYP103</strain>
    </source>
</reference>
<feature type="transmembrane region" description="Helical" evidence="7">
    <location>
        <begin position="290"/>
        <end position="315"/>
    </location>
</feature>
<feature type="transmembrane region" description="Helical" evidence="7">
    <location>
        <begin position="117"/>
        <end position="138"/>
    </location>
</feature>
<feature type="transmembrane region" description="Helical" evidence="7">
    <location>
        <begin position="44"/>
        <end position="70"/>
    </location>
</feature>
<keyword evidence="5 7" id="KW-1133">Transmembrane helix</keyword>
<feature type="transmembrane region" description="Helical" evidence="7">
    <location>
        <begin position="356"/>
        <end position="374"/>
    </location>
</feature>
<keyword evidence="6 7" id="KW-0472">Membrane</keyword>
<protein>
    <submittedName>
        <fullName evidence="8">Teichuronic acid biosynthesis protein TuaB</fullName>
    </submittedName>
</protein>
<evidence type="ECO:0000313" key="8">
    <source>
        <dbReference type="EMBL" id="VYU78011.1"/>
    </source>
</evidence>
<dbReference type="EMBL" id="CACRUV010000057">
    <property type="protein sequence ID" value="VYU78011.1"/>
    <property type="molecule type" value="Genomic_DNA"/>
</dbReference>